<dbReference type="InterPro" id="IPR032466">
    <property type="entry name" value="Metal_Hydrolase"/>
</dbReference>
<dbReference type="InterPro" id="IPR000524">
    <property type="entry name" value="Tscrpt_reg_HTH_GntR"/>
</dbReference>
<dbReference type="Pfam" id="PF04909">
    <property type="entry name" value="Amidohydro_2"/>
    <property type="match status" value="1"/>
</dbReference>
<dbReference type="OrthoDB" id="5296437at2"/>
<dbReference type="PANTHER" id="PTHR35563:SF2">
    <property type="entry name" value="BARREL METAL-DEPENDENT HYDROLASE, PUTATIVE (AFU_ORTHOLOGUE AFUA_1G16240)-RELATED"/>
    <property type="match status" value="1"/>
</dbReference>
<dbReference type="Proteomes" id="UP000238196">
    <property type="component" value="Unassembled WGS sequence"/>
</dbReference>
<evidence type="ECO:0000259" key="4">
    <source>
        <dbReference type="PROSITE" id="PS50949"/>
    </source>
</evidence>
<evidence type="ECO:0000313" key="5">
    <source>
        <dbReference type="EMBL" id="PPC76156.1"/>
    </source>
</evidence>
<dbReference type="SMART" id="SM00345">
    <property type="entry name" value="HTH_GNTR"/>
    <property type="match status" value="1"/>
</dbReference>
<sequence length="543" mass="60493">MLTLRKPTILSNELAGALEAQIRAGDYPAGTKLPSEAQLCARYGISRNVVREALARLKSSGLVESRQGAGVFVLSASAHQSFRIVTSEGDRLALRKLFELRLEVEVAAASMAARRRQSEQLTRLEQLLLRLTDSPQPLQIEQQMQECVAEASGNEYLSGFLAYLNGADRLADGFLSVWWSQHRADLIRHWQQIIAAIRLGDPDLARREYWRYLLDSAEGCGIRGLQGWERTRMSNLAEPFAPLCAAPDAVPRRPRLPIPLGACDCHMHVFWPELQRPFTPHRSYTPPPSSLQDYMRVMDKLGLSRAVVVQPSVYGTDNHVTLETLRQGGDRFRGVVVIDPDTPMNELLRMHALGVRGVRINLLFKSGVAVSDVRTLAAKVAPLGWHLQILLDVSEFSDIEASLGRLPVPVVIDHMGHLPPEFGPQHPGFVSMLRLLERGQLWVKLSGAERISADRWPYIDVRPLAETLLATNPERLLWASDWPHTCLPGTMPNDGDLLDLLGLWTDNPALQHRVLVDNPALLYGFEPIEQGLPVGPDEKVSTL</sequence>
<dbReference type="InterPro" id="IPR008920">
    <property type="entry name" value="TF_FadR/GntR_C"/>
</dbReference>
<accession>A0A2S5KPD8</accession>
<dbReference type="GO" id="GO:0003677">
    <property type="term" value="F:DNA binding"/>
    <property type="evidence" value="ECO:0007669"/>
    <property type="project" value="UniProtKB-KW"/>
</dbReference>
<dbReference type="Pfam" id="PF00392">
    <property type="entry name" value="GntR"/>
    <property type="match status" value="1"/>
</dbReference>
<dbReference type="InterPro" id="IPR036388">
    <property type="entry name" value="WH-like_DNA-bd_sf"/>
</dbReference>
<dbReference type="PRINTS" id="PR00035">
    <property type="entry name" value="HTHGNTR"/>
</dbReference>
<dbReference type="Pfam" id="PF07729">
    <property type="entry name" value="FCD"/>
    <property type="match status" value="1"/>
</dbReference>
<dbReference type="PROSITE" id="PS50949">
    <property type="entry name" value="HTH_GNTR"/>
    <property type="match status" value="1"/>
</dbReference>
<dbReference type="Gene3D" id="3.20.20.140">
    <property type="entry name" value="Metal-dependent hydrolases"/>
    <property type="match status" value="1"/>
</dbReference>
<gene>
    <name evidence="5" type="ORF">C4K68_16880</name>
</gene>
<evidence type="ECO:0000256" key="1">
    <source>
        <dbReference type="ARBA" id="ARBA00023015"/>
    </source>
</evidence>
<keyword evidence="1" id="KW-0805">Transcription regulation</keyword>
<protein>
    <submittedName>
        <fullName evidence="5">GntR family transcriptional regulator</fullName>
    </submittedName>
</protein>
<dbReference type="PANTHER" id="PTHR35563">
    <property type="entry name" value="BARREL METAL-DEPENDENT HYDROLASE, PUTATIVE (AFU_ORTHOLOGUE AFUA_1G16240)-RELATED"/>
    <property type="match status" value="1"/>
</dbReference>
<evidence type="ECO:0000313" key="6">
    <source>
        <dbReference type="Proteomes" id="UP000238196"/>
    </source>
</evidence>
<dbReference type="SUPFAM" id="SSF48008">
    <property type="entry name" value="GntR ligand-binding domain-like"/>
    <property type="match status" value="1"/>
</dbReference>
<dbReference type="GO" id="GO:0003700">
    <property type="term" value="F:DNA-binding transcription factor activity"/>
    <property type="evidence" value="ECO:0007669"/>
    <property type="project" value="InterPro"/>
</dbReference>
<name>A0A2S5KPD8_9PROT</name>
<dbReference type="SUPFAM" id="SSF46785">
    <property type="entry name" value="Winged helix' DNA-binding domain"/>
    <property type="match status" value="1"/>
</dbReference>
<dbReference type="InterPro" id="IPR036390">
    <property type="entry name" value="WH_DNA-bd_sf"/>
</dbReference>
<dbReference type="InterPro" id="IPR006680">
    <property type="entry name" value="Amidohydro-rel"/>
</dbReference>
<dbReference type="SMART" id="SM00895">
    <property type="entry name" value="FCD"/>
    <property type="match status" value="1"/>
</dbReference>
<dbReference type="GO" id="GO:0016787">
    <property type="term" value="F:hydrolase activity"/>
    <property type="evidence" value="ECO:0007669"/>
    <property type="project" value="InterPro"/>
</dbReference>
<evidence type="ECO:0000256" key="2">
    <source>
        <dbReference type="ARBA" id="ARBA00023125"/>
    </source>
</evidence>
<dbReference type="SUPFAM" id="SSF51556">
    <property type="entry name" value="Metallo-dependent hydrolases"/>
    <property type="match status" value="1"/>
</dbReference>
<dbReference type="CDD" id="cd07377">
    <property type="entry name" value="WHTH_GntR"/>
    <property type="match status" value="1"/>
</dbReference>
<evidence type="ECO:0000256" key="3">
    <source>
        <dbReference type="ARBA" id="ARBA00023163"/>
    </source>
</evidence>
<reference evidence="5 6" key="1">
    <citation type="submission" date="2018-02" db="EMBL/GenBank/DDBJ databases">
        <title>novel marine gammaproteobacteria from coastal saline agro ecosystem.</title>
        <authorList>
            <person name="Krishnan R."/>
            <person name="Ramesh Kumar N."/>
        </authorList>
    </citation>
    <scope>NUCLEOTIDE SEQUENCE [LARGE SCALE GENOMIC DNA]</scope>
    <source>
        <strain evidence="5 6">228</strain>
    </source>
</reference>
<dbReference type="Gene3D" id="1.10.10.10">
    <property type="entry name" value="Winged helix-like DNA-binding domain superfamily/Winged helix DNA-binding domain"/>
    <property type="match status" value="1"/>
</dbReference>
<keyword evidence="3" id="KW-0804">Transcription</keyword>
<keyword evidence="2" id="KW-0238">DNA-binding</keyword>
<dbReference type="AlphaFoldDB" id="A0A2S5KPD8"/>
<dbReference type="EMBL" id="PRLP01000057">
    <property type="protein sequence ID" value="PPC76156.1"/>
    <property type="molecule type" value="Genomic_DNA"/>
</dbReference>
<comment type="caution">
    <text evidence="5">The sequence shown here is derived from an EMBL/GenBank/DDBJ whole genome shotgun (WGS) entry which is preliminary data.</text>
</comment>
<feature type="domain" description="HTH gntR-type" evidence="4">
    <location>
        <begin position="8"/>
        <end position="76"/>
    </location>
</feature>
<dbReference type="Gene3D" id="1.20.120.530">
    <property type="entry name" value="GntR ligand-binding domain-like"/>
    <property type="match status" value="1"/>
</dbReference>
<dbReference type="InterPro" id="IPR052358">
    <property type="entry name" value="Aro_Compnd_Degr_Hydrolases"/>
</dbReference>
<dbReference type="InterPro" id="IPR011711">
    <property type="entry name" value="GntR_C"/>
</dbReference>
<proteinExistence type="predicted"/>
<organism evidence="5 6">
    <name type="scientific">Proteobacteria bacterium 228</name>
    <dbReference type="NCBI Taxonomy" id="2083153"/>
    <lineage>
        <taxon>Bacteria</taxon>
        <taxon>Pseudomonadati</taxon>
        <taxon>Pseudomonadota</taxon>
    </lineage>
</organism>